<comment type="caution">
    <text evidence="4">The sequence shown here is derived from an EMBL/GenBank/DDBJ whole genome shotgun (WGS) entry which is preliminary data.</text>
</comment>
<keyword evidence="5" id="KW-1185">Reference proteome</keyword>
<evidence type="ECO:0000256" key="2">
    <source>
        <dbReference type="SAM" id="SignalP"/>
    </source>
</evidence>
<dbReference type="Gene3D" id="1.20.1260.10">
    <property type="match status" value="1"/>
</dbReference>
<feature type="domain" description="DUF305" evidence="3">
    <location>
        <begin position="84"/>
        <end position="225"/>
    </location>
</feature>
<evidence type="ECO:0000313" key="5">
    <source>
        <dbReference type="Proteomes" id="UP000612585"/>
    </source>
</evidence>
<dbReference type="Pfam" id="PF03713">
    <property type="entry name" value="DUF305"/>
    <property type="match status" value="1"/>
</dbReference>
<dbReference type="PANTHER" id="PTHR36933:SF1">
    <property type="entry name" value="SLL0788 PROTEIN"/>
    <property type="match status" value="1"/>
</dbReference>
<gene>
    <name evidence="4" type="ORF">Vau01_080590</name>
</gene>
<dbReference type="AlphaFoldDB" id="A0A8J3ZCZ9"/>
<feature type="compositionally biased region" description="Low complexity" evidence="1">
    <location>
        <begin position="39"/>
        <end position="62"/>
    </location>
</feature>
<evidence type="ECO:0000259" key="3">
    <source>
        <dbReference type="Pfam" id="PF03713"/>
    </source>
</evidence>
<dbReference type="RefSeq" id="WP_204004989.1">
    <property type="nucleotide sequence ID" value="NZ_BOPG01000056.1"/>
</dbReference>
<sequence length="228" mass="24000">MPTPHRPNRRLLIAVAAGAAALVVAAVAATAGGGGSGETGVSASKTPSTSPVPVVVPGRPGESASTVMSNELTVPDGTAYNLPDVYFMRMMIPHHTQALEMAVLAAGRTNHPQILAIADRVRAAQLPEIAVMRSWLAARGLPFDDPGHDHATMPGMQSADRIKDLTAARGDAFDRLFIDLMISHHQGAVKMATDVLGAGRNEQIGEMANNIATEQTVEINRMREAFPA</sequence>
<dbReference type="InterPro" id="IPR005183">
    <property type="entry name" value="DUF305_CopM-like"/>
</dbReference>
<reference evidence="4" key="1">
    <citation type="submission" date="2021-01" db="EMBL/GenBank/DDBJ databases">
        <title>Whole genome shotgun sequence of Virgisporangium aurantiacum NBRC 16421.</title>
        <authorList>
            <person name="Komaki H."/>
            <person name="Tamura T."/>
        </authorList>
    </citation>
    <scope>NUCLEOTIDE SEQUENCE</scope>
    <source>
        <strain evidence="4">NBRC 16421</strain>
    </source>
</reference>
<dbReference type="Proteomes" id="UP000612585">
    <property type="component" value="Unassembled WGS sequence"/>
</dbReference>
<feature type="region of interest" description="Disordered" evidence="1">
    <location>
        <begin position="34"/>
        <end position="62"/>
    </location>
</feature>
<evidence type="ECO:0000256" key="1">
    <source>
        <dbReference type="SAM" id="MobiDB-lite"/>
    </source>
</evidence>
<feature type="chain" id="PRO_5038842071" description="DUF305 domain-containing protein" evidence="2">
    <location>
        <begin position="32"/>
        <end position="228"/>
    </location>
</feature>
<name>A0A8J3ZCZ9_9ACTN</name>
<dbReference type="PROSITE" id="PS51318">
    <property type="entry name" value="TAT"/>
    <property type="match status" value="1"/>
</dbReference>
<dbReference type="PANTHER" id="PTHR36933">
    <property type="entry name" value="SLL0788 PROTEIN"/>
    <property type="match status" value="1"/>
</dbReference>
<dbReference type="InterPro" id="IPR006311">
    <property type="entry name" value="TAT_signal"/>
</dbReference>
<feature type="signal peptide" evidence="2">
    <location>
        <begin position="1"/>
        <end position="31"/>
    </location>
</feature>
<organism evidence="4 5">
    <name type="scientific">Virgisporangium aurantiacum</name>
    <dbReference type="NCBI Taxonomy" id="175570"/>
    <lineage>
        <taxon>Bacteria</taxon>
        <taxon>Bacillati</taxon>
        <taxon>Actinomycetota</taxon>
        <taxon>Actinomycetes</taxon>
        <taxon>Micromonosporales</taxon>
        <taxon>Micromonosporaceae</taxon>
        <taxon>Virgisporangium</taxon>
    </lineage>
</organism>
<proteinExistence type="predicted"/>
<protein>
    <recommendedName>
        <fullName evidence="3">DUF305 domain-containing protein</fullName>
    </recommendedName>
</protein>
<dbReference type="EMBL" id="BOPG01000056">
    <property type="protein sequence ID" value="GIJ60543.1"/>
    <property type="molecule type" value="Genomic_DNA"/>
</dbReference>
<dbReference type="InterPro" id="IPR012347">
    <property type="entry name" value="Ferritin-like"/>
</dbReference>
<evidence type="ECO:0000313" key="4">
    <source>
        <dbReference type="EMBL" id="GIJ60543.1"/>
    </source>
</evidence>
<keyword evidence="2" id="KW-0732">Signal</keyword>
<accession>A0A8J3ZCZ9</accession>